<evidence type="ECO:0000256" key="1">
    <source>
        <dbReference type="SAM" id="MobiDB-lite"/>
    </source>
</evidence>
<organism evidence="3 4">
    <name type="scientific">Hyalella azteca</name>
    <name type="common">Amphipod</name>
    <dbReference type="NCBI Taxonomy" id="294128"/>
    <lineage>
        <taxon>Eukaryota</taxon>
        <taxon>Metazoa</taxon>
        <taxon>Ecdysozoa</taxon>
        <taxon>Arthropoda</taxon>
        <taxon>Crustacea</taxon>
        <taxon>Multicrustacea</taxon>
        <taxon>Malacostraca</taxon>
        <taxon>Eumalacostraca</taxon>
        <taxon>Peracarida</taxon>
        <taxon>Amphipoda</taxon>
        <taxon>Senticaudata</taxon>
        <taxon>Talitrida</taxon>
        <taxon>Talitroidea</taxon>
        <taxon>Hyalellidae</taxon>
        <taxon>Hyalella</taxon>
    </lineage>
</organism>
<evidence type="ECO:0000259" key="2">
    <source>
        <dbReference type="PROSITE" id="PS51140"/>
    </source>
</evidence>
<proteinExistence type="predicted"/>
<feature type="region of interest" description="Disordered" evidence="1">
    <location>
        <begin position="875"/>
        <end position="1010"/>
    </location>
</feature>
<feature type="region of interest" description="Disordered" evidence="1">
    <location>
        <begin position="552"/>
        <end position="578"/>
    </location>
</feature>
<dbReference type="GO" id="GO:0006355">
    <property type="term" value="P:regulation of DNA-templated transcription"/>
    <property type="evidence" value="ECO:0007669"/>
    <property type="project" value="TreeGrafter"/>
</dbReference>
<name>A0A8B7NPP4_HYAAZ</name>
<dbReference type="PANTHER" id="PTHR21494:SF0">
    <property type="entry name" value="ACTIVATING SIGNAL COINTEGRATOR 1 COMPLEX SUBUNIT 2"/>
    <property type="match status" value="1"/>
</dbReference>
<dbReference type="OMA" id="HECEMHI"/>
<keyword evidence="3" id="KW-1185">Reference proteome</keyword>
<dbReference type="InterPro" id="IPR003892">
    <property type="entry name" value="CUE"/>
</dbReference>
<dbReference type="GO" id="GO:0043130">
    <property type="term" value="F:ubiquitin binding"/>
    <property type="evidence" value="ECO:0007669"/>
    <property type="project" value="InterPro"/>
</dbReference>
<accession>A0A8B7NPP4</accession>
<feature type="compositionally biased region" description="Basic and acidic residues" evidence="1">
    <location>
        <begin position="808"/>
        <end position="824"/>
    </location>
</feature>
<sequence>MSSTGAIPRVKKIPNSSLTSLKSPPGFPTTLPHDVQILVGQEASEPLDIKLLTISSNGVQTKIPALSKSWCELRELMKYSPPPQHGLELPGALDAWLEQIEFFRQDLEWMLALPHHKFWSELIYSRKIHKCLVSYLSQAPRWYDEGYLNIMNDIQHRNIIGPVLLSVHKLVFLVHLRMSTYKESKSNHISASAFGDLLYDHYVLDVCQLLDLCSLYHPSDSALLSKAISNVFTHQPKYKADLRQLLESVISALDNVEEQLAVSDGGAPMSLKHTSSSSHSAEELHAVLMYLLDTFYSLHNFLCVYPQSATIFHECEMHIRTCLCYERVIPCLSHNSSARRADSPADEDSDSGFSSTAATLLRLEQLRSTMLLTFRAIIKNVCIDPISDASGAASNECFEKYHHIVSSCLAEKHFIADYHTSFNFFKDIELYKKHNIDTTAVHFLEDAVKGILSDMNITESVNDGTLANGNNATVHPKCKLEDNSGMTQYVATGSTEVDAVHLAELVSSVQDLMPHLGAGYIAACLKHYRYSSEELINALLEGTLPPELLSLDPSLSTAPQSMQLTEQSKPSSSDMPVAAAPGYHSTYEQGEDAAKLSVLNRANIYNDDEFDVFGAGRVDTTKVHRGKKKKDALETDDDVRERVRALGRMYDERQGRSIYEDEDPENSLVPIADYNDEYDDTYDDNEAGNMDANTEIAMPIRKRAMNRPPLFNRGALNAPLQADSNSENDEDCSTGGASLEQSVALPAEEDELEFERRRGLRKGLGGAQFIAELREYGGVINRKPLVRDRNLPASHDFHNNRPRHQRFLPRDFHRDHHKPVRNDCNEENASEPQGVSADEDDFIEAPTGSGAPEPAENDLSFVPFCENPEVLRQRMAQRKASQDLARNRRGNRGQRDHGPMPPPQPILSNGFYGGSEGLTSGGLAPPAAPVVNGTSDSAGARGGARPKTYTNKSGKSWRHGTDDEARGSRGGKWKEDTNHGKAQDPNFRRKMEQKNKARKQAAQNKFERNN</sequence>
<dbReference type="SUPFAM" id="SSF46934">
    <property type="entry name" value="UBA-like"/>
    <property type="match status" value="1"/>
</dbReference>
<evidence type="ECO:0000313" key="3">
    <source>
        <dbReference type="Proteomes" id="UP000694843"/>
    </source>
</evidence>
<gene>
    <name evidence="4" type="primary">LOC108672523</name>
</gene>
<dbReference type="AlphaFoldDB" id="A0A8B7NPP4"/>
<dbReference type="GeneID" id="108672523"/>
<dbReference type="InterPro" id="IPR009060">
    <property type="entry name" value="UBA-like_sf"/>
</dbReference>
<dbReference type="InterPro" id="IPR041800">
    <property type="entry name" value="ASCC2_CUE"/>
</dbReference>
<dbReference type="Proteomes" id="UP000694843">
    <property type="component" value="Unplaced"/>
</dbReference>
<dbReference type="InterPro" id="IPR052586">
    <property type="entry name" value="ASCC2"/>
</dbReference>
<dbReference type="CDD" id="cd14364">
    <property type="entry name" value="CUE_ASCC2"/>
    <property type="match status" value="1"/>
</dbReference>
<dbReference type="Pfam" id="PF02845">
    <property type="entry name" value="CUE"/>
    <property type="match status" value="1"/>
</dbReference>
<feature type="compositionally biased region" description="Polar residues" evidence="1">
    <location>
        <begin position="557"/>
        <end position="574"/>
    </location>
</feature>
<dbReference type="Gene3D" id="1.10.8.10">
    <property type="entry name" value="DNA helicase RuvA subunit, C-terminal domain"/>
    <property type="match status" value="1"/>
</dbReference>
<dbReference type="OrthoDB" id="5577209at2759"/>
<dbReference type="RefSeq" id="XP_018015694.1">
    <property type="nucleotide sequence ID" value="XM_018160205.2"/>
</dbReference>
<feature type="region of interest" description="Disordered" evidence="1">
    <location>
        <begin position="792"/>
        <end position="858"/>
    </location>
</feature>
<dbReference type="PANTHER" id="PTHR21494">
    <property type="entry name" value="ACTIVATING SIGNAL COINTEGRATOR 1 COMPLEX SUBUNIT 2 ASC-1 COMPLEX SUBUNIT P100"/>
    <property type="match status" value="1"/>
</dbReference>
<feature type="domain" description="CUE" evidence="2">
    <location>
        <begin position="501"/>
        <end position="544"/>
    </location>
</feature>
<dbReference type="SMART" id="SM00546">
    <property type="entry name" value="CUE"/>
    <property type="match status" value="1"/>
</dbReference>
<evidence type="ECO:0000313" key="4">
    <source>
        <dbReference type="RefSeq" id="XP_018015694.1"/>
    </source>
</evidence>
<protein>
    <submittedName>
        <fullName evidence="4">Activating signal cointegrator 1 complex subunit 2</fullName>
    </submittedName>
</protein>
<dbReference type="KEGG" id="hazt:108672523"/>
<feature type="compositionally biased region" description="Gly residues" evidence="1">
    <location>
        <begin position="911"/>
        <end position="920"/>
    </location>
</feature>
<feature type="region of interest" description="Disordered" evidence="1">
    <location>
        <begin position="714"/>
        <end position="750"/>
    </location>
</feature>
<dbReference type="PROSITE" id="PS51140">
    <property type="entry name" value="CUE"/>
    <property type="match status" value="1"/>
</dbReference>
<feature type="compositionally biased region" description="Basic and acidic residues" evidence="1">
    <location>
        <begin position="959"/>
        <end position="995"/>
    </location>
</feature>
<reference evidence="4" key="1">
    <citation type="submission" date="2025-08" db="UniProtKB">
        <authorList>
            <consortium name="RefSeq"/>
        </authorList>
    </citation>
    <scope>IDENTIFICATION</scope>
    <source>
        <tissue evidence="4">Whole organism</tissue>
    </source>
</reference>